<evidence type="ECO:0000313" key="3">
    <source>
        <dbReference type="Proteomes" id="UP000076038"/>
    </source>
</evidence>
<dbReference type="Pfam" id="PF00563">
    <property type="entry name" value="EAL"/>
    <property type="match status" value="1"/>
</dbReference>
<dbReference type="SMART" id="SM00052">
    <property type="entry name" value="EAL"/>
    <property type="match status" value="1"/>
</dbReference>
<dbReference type="InterPro" id="IPR019278">
    <property type="entry name" value="DICT_dom"/>
</dbReference>
<accession>A0A143QKS8</accession>
<sequence length="409" mass="43354">MSNCGVTFALAEAGSTVDTDTGELTVQPYFAPVCRLDNGALAAIEVQLRGPKDGPLASADALKRAARAMDAKRELDVLAWGVARLESAVRLPMLVSMDVDSLAALDEATEEQLRRDIVVVTEAALVDSPARTLAAIDKARRDGKVVAVDDVGRRPQSLTLLPLIEPDVIILSSSMVSTRPDLATARTAHAVSAQVERTGAVVVASGVDTAVHRSRALGLGATYGVGELYPAAQTTEELPADAAEIMPPFPTWSTPAIALESPYAIAAAGKVATRSTKRLLVAMSTSLEMQASASGPETLVLGTFQRAEHFTPTSRARWVSMAEQISYAGVYGVGMGYVQEGGIVHAPLDPTDSLVEEWNVVVLGPHFCGVLAAIDLHRGEADADREFDYVMSYDRATVVRCARAILARF</sequence>
<name>A0A143QKS8_RHOFA</name>
<evidence type="ECO:0000313" key="2">
    <source>
        <dbReference type="EMBL" id="AMY23511.1"/>
    </source>
</evidence>
<gene>
    <name evidence="2" type="ORF">A3Q41_02209</name>
</gene>
<proteinExistence type="predicted"/>
<dbReference type="PATRIC" id="fig|1653479.3.peg.2238"/>
<keyword evidence="3" id="KW-1185">Reference proteome</keyword>
<dbReference type="Pfam" id="PF10069">
    <property type="entry name" value="DICT"/>
    <property type="match status" value="1"/>
</dbReference>
<organism evidence="2 3">
    <name type="scientific">Rhodococcoides fascians</name>
    <name type="common">Rhodococcus fascians</name>
    <dbReference type="NCBI Taxonomy" id="1828"/>
    <lineage>
        <taxon>Bacteria</taxon>
        <taxon>Bacillati</taxon>
        <taxon>Actinomycetota</taxon>
        <taxon>Actinomycetes</taxon>
        <taxon>Mycobacteriales</taxon>
        <taxon>Nocardiaceae</taxon>
        <taxon>Rhodococcoides</taxon>
    </lineage>
</organism>
<dbReference type="EMBL" id="CP015220">
    <property type="protein sequence ID" value="AMY23511.1"/>
    <property type="molecule type" value="Genomic_DNA"/>
</dbReference>
<dbReference type="Gene3D" id="3.20.20.450">
    <property type="entry name" value="EAL domain"/>
    <property type="match status" value="1"/>
</dbReference>
<dbReference type="SUPFAM" id="SSF141868">
    <property type="entry name" value="EAL domain-like"/>
    <property type="match status" value="1"/>
</dbReference>
<dbReference type="InterPro" id="IPR001633">
    <property type="entry name" value="EAL_dom"/>
</dbReference>
<dbReference type="AlphaFoldDB" id="A0A143QKS8"/>
<protein>
    <recommendedName>
        <fullName evidence="1">EAL domain-containing protein</fullName>
    </recommendedName>
</protein>
<dbReference type="InterPro" id="IPR035919">
    <property type="entry name" value="EAL_sf"/>
</dbReference>
<reference evidence="2 3" key="1">
    <citation type="journal article" date="2016" name="Genome Announc.">
        <title>Complete Genome and Plasmid Sequences for Rhodococcus fascians D188 and Draft Sequences for Rhodococcus Isolates PBTS 1 and PBTS 2.</title>
        <authorList>
            <person name="Stamler R.A."/>
            <person name="Vereecke D."/>
            <person name="Zhang Y."/>
            <person name="Schilkey F."/>
            <person name="Devitt N."/>
            <person name="Randall J.J."/>
        </authorList>
    </citation>
    <scope>NUCLEOTIDE SEQUENCE [LARGE SCALE GENOMIC DNA]</scope>
    <source>
        <strain evidence="2 3">PBTS2</strain>
    </source>
</reference>
<feature type="domain" description="EAL" evidence="1">
    <location>
        <begin position="6"/>
        <end position="237"/>
    </location>
</feature>
<dbReference type="KEGG" id="rhs:A3Q41_02209"/>
<dbReference type="Proteomes" id="UP000076038">
    <property type="component" value="Chromosome"/>
</dbReference>
<reference evidence="3" key="2">
    <citation type="submission" date="2016-04" db="EMBL/GenBank/DDBJ databases">
        <title>Complete Genome and Plasmid Sequences for Rhodococcus fascians D188 and Draft Sequences for Rhodococcus spp. Isolates PBTS 1 and PBTS 2.</title>
        <authorList>
            <person name="Stamer R."/>
            <person name="Vereecke D."/>
            <person name="Zhang Y."/>
            <person name="Schilkey F."/>
            <person name="Devitt N."/>
            <person name="Randall J."/>
        </authorList>
    </citation>
    <scope>NUCLEOTIDE SEQUENCE [LARGE SCALE GENOMIC DNA]</scope>
    <source>
        <strain evidence="3">PBTS2</strain>
    </source>
</reference>
<evidence type="ECO:0000259" key="1">
    <source>
        <dbReference type="SMART" id="SM00052"/>
    </source>
</evidence>